<organism evidence="1 2">
    <name type="scientific">Actinomadura barringtoniae</name>
    <dbReference type="NCBI Taxonomy" id="1427535"/>
    <lineage>
        <taxon>Bacteria</taxon>
        <taxon>Bacillati</taxon>
        <taxon>Actinomycetota</taxon>
        <taxon>Actinomycetes</taxon>
        <taxon>Streptosporangiales</taxon>
        <taxon>Thermomonosporaceae</taxon>
        <taxon>Actinomadura</taxon>
    </lineage>
</organism>
<gene>
    <name evidence="1" type="ORF">J4573_38130</name>
</gene>
<comment type="caution">
    <text evidence="1">The sequence shown here is derived from an EMBL/GenBank/DDBJ whole genome shotgun (WGS) entry which is preliminary data.</text>
</comment>
<reference evidence="1" key="1">
    <citation type="submission" date="2021-03" db="EMBL/GenBank/DDBJ databases">
        <authorList>
            <person name="Kanchanasin P."/>
            <person name="Saeng-In P."/>
            <person name="Phongsopitanun W."/>
            <person name="Yuki M."/>
            <person name="Kudo T."/>
            <person name="Ohkuma M."/>
            <person name="Tanasupawat S."/>
        </authorList>
    </citation>
    <scope>NUCLEOTIDE SEQUENCE</scope>
    <source>
        <strain evidence="1">GKU 128</strain>
    </source>
</reference>
<dbReference type="EMBL" id="JAGEOJ010000018">
    <property type="protein sequence ID" value="MBO2452962.1"/>
    <property type="molecule type" value="Genomic_DNA"/>
</dbReference>
<name>A0A939TAX9_9ACTN</name>
<evidence type="ECO:0000313" key="1">
    <source>
        <dbReference type="EMBL" id="MBO2452962.1"/>
    </source>
</evidence>
<keyword evidence="2" id="KW-1185">Reference proteome</keyword>
<dbReference type="AlphaFoldDB" id="A0A939TAX9"/>
<dbReference type="RefSeq" id="WP_208260984.1">
    <property type="nucleotide sequence ID" value="NZ_JAGEOJ010000018.1"/>
</dbReference>
<protein>
    <submittedName>
        <fullName evidence="1">Uncharacterized protein</fullName>
    </submittedName>
</protein>
<evidence type="ECO:0000313" key="2">
    <source>
        <dbReference type="Proteomes" id="UP000669179"/>
    </source>
</evidence>
<dbReference type="Proteomes" id="UP000669179">
    <property type="component" value="Unassembled WGS sequence"/>
</dbReference>
<accession>A0A939TAX9</accession>
<sequence length="118" mass="13016">MSFDKATNRADFSTDALALVSQRRARLSELDKYVAVHPGLACGIIERLGLVTLNVINIRDPTRKTNIVCDFIDGEWQYVWAEDGRSLGPADDPMSVVGPIAAELGARLQPVRNRAQHL</sequence>
<proteinExistence type="predicted"/>